<dbReference type="Proteomes" id="UP000036403">
    <property type="component" value="Unassembled WGS sequence"/>
</dbReference>
<name>A0A0J7KYX5_LASNI</name>
<comment type="caution">
    <text evidence="1">The sequence shown here is derived from an EMBL/GenBank/DDBJ whole genome shotgun (WGS) entry which is preliminary data.</text>
</comment>
<accession>A0A0J7KYX5</accession>
<dbReference type="Gene3D" id="3.40.630.10">
    <property type="entry name" value="Zn peptidases"/>
    <property type="match status" value="1"/>
</dbReference>
<organism evidence="1 2">
    <name type="scientific">Lasius niger</name>
    <name type="common">Black garden ant</name>
    <dbReference type="NCBI Taxonomy" id="67767"/>
    <lineage>
        <taxon>Eukaryota</taxon>
        <taxon>Metazoa</taxon>
        <taxon>Ecdysozoa</taxon>
        <taxon>Arthropoda</taxon>
        <taxon>Hexapoda</taxon>
        <taxon>Insecta</taxon>
        <taxon>Pterygota</taxon>
        <taxon>Neoptera</taxon>
        <taxon>Endopterygota</taxon>
        <taxon>Hymenoptera</taxon>
        <taxon>Apocrita</taxon>
        <taxon>Aculeata</taxon>
        <taxon>Formicoidea</taxon>
        <taxon>Formicidae</taxon>
        <taxon>Formicinae</taxon>
        <taxon>Lasius</taxon>
        <taxon>Lasius</taxon>
    </lineage>
</organism>
<evidence type="ECO:0000313" key="1">
    <source>
        <dbReference type="EMBL" id="KMQ95484.1"/>
    </source>
</evidence>
<proteinExistence type="predicted"/>
<reference evidence="1 2" key="1">
    <citation type="submission" date="2015-04" db="EMBL/GenBank/DDBJ databases">
        <title>Lasius niger genome sequencing.</title>
        <authorList>
            <person name="Konorov E.A."/>
            <person name="Nikitin M.A."/>
            <person name="Kirill M.V."/>
            <person name="Chang P."/>
        </authorList>
    </citation>
    <scope>NUCLEOTIDE SEQUENCE [LARGE SCALE GENOMIC DNA]</scope>
    <source>
        <tissue evidence="1">Whole</tissue>
    </source>
</reference>
<evidence type="ECO:0000313" key="2">
    <source>
        <dbReference type="Proteomes" id="UP000036403"/>
    </source>
</evidence>
<dbReference type="PaxDb" id="67767-A0A0J7KYX5"/>
<protein>
    <submittedName>
        <fullName evidence="1">Peptidase m20</fullName>
    </submittedName>
</protein>
<sequence>MEFNEQILKERYFNQAIEKIKEIVSIPSYASLATKNAPYGENVSKVLHYAIDLAKSLGFKTYIDSENKYGYVEYGSGEEIFAILGHLDVVPPGNLEE</sequence>
<keyword evidence="2" id="KW-1185">Reference proteome</keyword>
<dbReference type="EMBL" id="LBMM01001952">
    <property type="protein sequence ID" value="KMQ95484.1"/>
    <property type="molecule type" value="Genomic_DNA"/>
</dbReference>
<dbReference type="SUPFAM" id="SSF53187">
    <property type="entry name" value="Zn-dependent exopeptidases"/>
    <property type="match status" value="1"/>
</dbReference>
<gene>
    <name evidence="1" type="ORF">RF55_4291</name>
</gene>
<dbReference type="AlphaFoldDB" id="A0A0J7KYX5"/>